<organism evidence="1 2">
    <name type="scientific">Streptomyces durmitorensis</name>
    <dbReference type="NCBI Taxonomy" id="319947"/>
    <lineage>
        <taxon>Bacteria</taxon>
        <taxon>Bacillati</taxon>
        <taxon>Actinomycetota</taxon>
        <taxon>Actinomycetes</taxon>
        <taxon>Kitasatosporales</taxon>
        <taxon>Streptomycetaceae</taxon>
        <taxon>Streptomyces</taxon>
    </lineage>
</organism>
<protein>
    <submittedName>
        <fullName evidence="1">Pyridoxamine 5'-phosphate oxidase family protein</fullName>
    </submittedName>
</protein>
<dbReference type="Gene3D" id="2.30.110.10">
    <property type="entry name" value="Electron Transport, Fmn-binding Protein, Chain A"/>
    <property type="match status" value="1"/>
</dbReference>
<dbReference type="Proteomes" id="UP000829992">
    <property type="component" value="Chromosome"/>
</dbReference>
<keyword evidence="2" id="KW-1185">Reference proteome</keyword>
<dbReference type="InterPro" id="IPR012349">
    <property type="entry name" value="Split_barrel_FMN-bd"/>
</dbReference>
<dbReference type="SUPFAM" id="SSF50475">
    <property type="entry name" value="FMN-binding split barrel"/>
    <property type="match status" value="1"/>
</dbReference>
<gene>
    <name evidence="1" type="ORF">M4V62_19240</name>
</gene>
<evidence type="ECO:0000313" key="2">
    <source>
        <dbReference type="Proteomes" id="UP000829992"/>
    </source>
</evidence>
<dbReference type="EMBL" id="CP097289">
    <property type="protein sequence ID" value="UQT57067.1"/>
    <property type="molecule type" value="Genomic_DNA"/>
</dbReference>
<evidence type="ECO:0000313" key="1">
    <source>
        <dbReference type="EMBL" id="UQT57067.1"/>
    </source>
</evidence>
<proteinExistence type="predicted"/>
<sequence length="87" mass="9857">MSSNPLPFKLATIWLHVKSAGPRRRLGPGELLPWAWAAQRLTAARTYWIATTRPDGRPHTRPVWGVWLEDGLWPGRRRPAGDRGGHD</sequence>
<accession>A0ABY4PUF2</accession>
<reference evidence="1 2" key="1">
    <citation type="submission" date="2022-05" db="EMBL/GenBank/DDBJ databases">
        <authorList>
            <person name="Zhou X."/>
            <person name="Li K."/>
            <person name="Man Y."/>
        </authorList>
    </citation>
    <scope>NUCLEOTIDE SEQUENCE [LARGE SCALE GENOMIC DNA]</scope>
    <source>
        <strain evidence="1 2">MS405</strain>
    </source>
</reference>
<dbReference type="RefSeq" id="WP_249588486.1">
    <property type="nucleotide sequence ID" value="NZ_BAAAQL010000037.1"/>
</dbReference>
<name>A0ABY4PUF2_9ACTN</name>